<dbReference type="CDD" id="cd00093">
    <property type="entry name" value="HTH_XRE"/>
    <property type="match status" value="1"/>
</dbReference>
<feature type="compositionally biased region" description="Pro residues" evidence="1">
    <location>
        <begin position="253"/>
        <end position="269"/>
    </location>
</feature>
<keyword evidence="2" id="KW-1133">Transmembrane helix</keyword>
<evidence type="ECO:0000313" key="4">
    <source>
        <dbReference type="EMBL" id="MFI5677928.1"/>
    </source>
</evidence>
<evidence type="ECO:0000313" key="5">
    <source>
        <dbReference type="Proteomes" id="UP001612415"/>
    </source>
</evidence>
<organism evidence="4 5">
    <name type="scientific">Streptomyces cellulosae</name>
    <dbReference type="NCBI Taxonomy" id="1968"/>
    <lineage>
        <taxon>Bacteria</taxon>
        <taxon>Bacillati</taxon>
        <taxon>Actinomycetota</taxon>
        <taxon>Actinomycetes</taxon>
        <taxon>Kitasatosporales</taxon>
        <taxon>Streptomycetaceae</taxon>
        <taxon>Streptomyces</taxon>
    </lineage>
</organism>
<feature type="compositionally biased region" description="Low complexity" evidence="1">
    <location>
        <begin position="229"/>
        <end position="252"/>
    </location>
</feature>
<feature type="region of interest" description="Disordered" evidence="1">
    <location>
        <begin position="120"/>
        <end position="303"/>
    </location>
</feature>
<reference evidence="4 5" key="1">
    <citation type="submission" date="2024-10" db="EMBL/GenBank/DDBJ databases">
        <title>The Natural Products Discovery Center: Release of the First 8490 Sequenced Strains for Exploring Actinobacteria Biosynthetic Diversity.</title>
        <authorList>
            <person name="Kalkreuter E."/>
            <person name="Kautsar S.A."/>
            <person name="Yang D."/>
            <person name="Bader C.D."/>
            <person name="Teijaro C.N."/>
            <person name="Fluegel L."/>
            <person name="Davis C.M."/>
            <person name="Simpson J.R."/>
            <person name="Lauterbach L."/>
            <person name="Steele A.D."/>
            <person name="Gui C."/>
            <person name="Meng S."/>
            <person name="Li G."/>
            <person name="Viehrig K."/>
            <person name="Ye F."/>
            <person name="Su P."/>
            <person name="Kiefer A.F."/>
            <person name="Nichols A."/>
            <person name="Cepeda A.J."/>
            <person name="Yan W."/>
            <person name="Fan B."/>
            <person name="Jiang Y."/>
            <person name="Adhikari A."/>
            <person name="Zheng C.-J."/>
            <person name="Schuster L."/>
            <person name="Cowan T.M."/>
            <person name="Smanski M.J."/>
            <person name="Chevrette M.G."/>
            <person name="De Carvalho L.P.S."/>
            <person name="Shen B."/>
        </authorList>
    </citation>
    <scope>NUCLEOTIDE SEQUENCE [LARGE SCALE GENOMIC DNA]</scope>
    <source>
        <strain evidence="4 5">NPDC051599</strain>
    </source>
</reference>
<dbReference type="SMART" id="SM00530">
    <property type="entry name" value="HTH_XRE"/>
    <property type="match status" value="1"/>
</dbReference>
<evidence type="ECO:0000259" key="3">
    <source>
        <dbReference type="SMART" id="SM00530"/>
    </source>
</evidence>
<evidence type="ECO:0000256" key="2">
    <source>
        <dbReference type="SAM" id="Phobius"/>
    </source>
</evidence>
<feature type="compositionally biased region" description="Low complexity" evidence="1">
    <location>
        <begin position="179"/>
        <end position="218"/>
    </location>
</feature>
<feature type="region of interest" description="Disordered" evidence="1">
    <location>
        <begin position="333"/>
        <end position="354"/>
    </location>
</feature>
<dbReference type="Proteomes" id="UP001612415">
    <property type="component" value="Unassembled WGS sequence"/>
</dbReference>
<evidence type="ECO:0000256" key="1">
    <source>
        <dbReference type="SAM" id="MobiDB-lite"/>
    </source>
</evidence>
<feature type="transmembrane region" description="Helical" evidence="2">
    <location>
        <begin position="309"/>
        <end position="329"/>
    </location>
</feature>
<keyword evidence="5" id="KW-1185">Reference proteome</keyword>
<dbReference type="RefSeq" id="WP_398658506.1">
    <property type="nucleotide sequence ID" value="NZ_JBITDC010000009.1"/>
</dbReference>
<dbReference type="InterPro" id="IPR001387">
    <property type="entry name" value="Cro/C1-type_HTH"/>
</dbReference>
<protein>
    <submittedName>
        <fullName evidence="4">DUF2690 domain-containing protein</fullName>
    </submittedName>
</protein>
<comment type="caution">
    <text evidence="4">The sequence shown here is derived from an EMBL/GenBank/DDBJ whole genome shotgun (WGS) entry which is preliminary data.</text>
</comment>
<proteinExistence type="predicted"/>
<dbReference type="EMBL" id="JBITDC010000009">
    <property type="protein sequence ID" value="MFI5677928.1"/>
    <property type="molecule type" value="Genomic_DNA"/>
</dbReference>
<sequence length="467" mass="46562">MPRWKDLPDELDPQVREFASQLRRLVDRSGLSIASVADRTGYSKTSWERYLNGRLLAPKGAIVALAEVTGTNPIHLTTMWELAERAWSRSEMRHDMTMEAIRISQARAALGEFGGEVGAPAANAQGSRQARRSGSATATPGIAGPAGVFPSVPAQPTAPDARDSVGGVREVRPGGSSGGSSSESSGGSTSDAKPGPAAGSSAAAPAGSSGDSPADSPGRNSWGIAGYQGPAPTGAGRKAGAAPPGSSGYPASAPSPSPTPPPTPQPSSTPPASADGPAWNPAASPYGEPPQGPRPGGNTSGGAGGKRRLTMFLAGVVGVAVVVAAAFFLTNRDDGGTKQNAAPSPSPSLSTDANLPAGVKCSGASCTGKDAESMGCSGDLVTTAKTATVGATVVEVRYSKTCAAAWGRITQAAQGDEVRVTAGKTVQRGSTTVAGDTIAYTPMVAVKDAGEAKACVTLAAGQQGCTQ</sequence>
<dbReference type="InterPro" id="IPR010982">
    <property type="entry name" value="Lambda_DNA-bd_dom_sf"/>
</dbReference>
<accession>A0ABW7Y964</accession>
<name>A0ABW7Y964_STRCE</name>
<keyword evidence="2" id="KW-0812">Transmembrane</keyword>
<feature type="domain" description="HTH cro/C1-type" evidence="3">
    <location>
        <begin position="21"/>
        <end position="76"/>
    </location>
</feature>
<dbReference type="SUPFAM" id="SSF47413">
    <property type="entry name" value="lambda repressor-like DNA-binding domains"/>
    <property type="match status" value="1"/>
</dbReference>
<feature type="compositionally biased region" description="Polar residues" evidence="1">
    <location>
        <begin position="337"/>
        <end position="353"/>
    </location>
</feature>
<dbReference type="Pfam" id="PF13560">
    <property type="entry name" value="HTH_31"/>
    <property type="match status" value="1"/>
</dbReference>
<gene>
    <name evidence="4" type="ORF">ACIA8P_25200</name>
</gene>
<keyword evidence="2" id="KW-0472">Membrane</keyword>
<dbReference type="Pfam" id="PF10901">
    <property type="entry name" value="DUF2690"/>
    <property type="match status" value="1"/>
</dbReference>
<feature type="compositionally biased region" description="Low complexity" evidence="1">
    <location>
        <begin position="133"/>
        <end position="147"/>
    </location>
</feature>
<dbReference type="InterPro" id="IPR021224">
    <property type="entry name" value="DUF2690"/>
</dbReference>
<feature type="compositionally biased region" description="Gly residues" evidence="1">
    <location>
        <begin position="294"/>
        <end position="303"/>
    </location>
</feature>